<reference evidence="7" key="1">
    <citation type="submission" date="2015-02" db="EMBL/GenBank/DDBJ databases">
        <title>Description and complete genome sequence of the first cultured representative of the subdivision 5 of the Verrucomicrobia phylum.</title>
        <authorList>
            <person name="Spring S."/>
            <person name="Bunk B."/>
            <person name="Sproer C."/>
            <person name="Klenk H.-P."/>
        </authorList>
    </citation>
    <scope>NUCLEOTIDE SEQUENCE [LARGE SCALE GENOMIC DNA]</scope>
    <source>
        <strain evidence="7">L21-Fru-AB</strain>
    </source>
</reference>
<dbReference type="HAMAP" id="MF_01368">
    <property type="entry name" value="Ribosomal_bL17"/>
    <property type="match status" value="1"/>
</dbReference>
<protein>
    <recommendedName>
        <fullName evidence="4">Large ribosomal subunit protein bL17</fullName>
    </recommendedName>
</protein>
<evidence type="ECO:0000256" key="3">
    <source>
        <dbReference type="ARBA" id="ARBA00023274"/>
    </source>
</evidence>
<dbReference type="PATRIC" id="fig|1609981.3.peg.1758"/>
<accession>A0A0G3EJG7</accession>
<dbReference type="GO" id="GO:0003735">
    <property type="term" value="F:structural constituent of ribosome"/>
    <property type="evidence" value="ECO:0007669"/>
    <property type="project" value="InterPro"/>
</dbReference>
<dbReference type="OrthoDB" id="9809073at2"/>
<gene>
    <name evidence="4 6" type="primary">rplQ</name>
    <name evidence="6" type="ORF">L21SP4_01688</name>
</gene>
<dbReference type="Proteomes" id="UP000035268">
    <property type="component" value="Chromosome"/>
</dbReference>
<evidence type="ECO:0000256" key="4">
    <source>
        <dbReference type="HAMAP-Rule" id="MF_01368"/>
    </source>
</evidence>
<dbReference type="STRING" id="1307763.L21SP4_01688"/>
<proteinExistence type="inferred from homology"/>
<evidence type="ECO:0000313" key="6">
    <source>
        <dbReference type="EMBL" id="AKJ64930.1"/>
    </source>
</evidence>
<sequence length="126" mass="14149">MRHRKRNVKLGRSSAHRNELLANQVCHLIRRGRIRTTLTKAKALRPVAEKMVTLGKKGTLAHRRHALSELHQEDAVKQLFDELAPRFTDRSGGYTRILKLGARSSDGSEMALIEWVEAAESVGQTG</sequence>
<dbReference type="EMBL" id="CP010904">
    <property type="protein sequence ID" value="AKJ64930.1"/>
    <property type="molecule type" value="Genomic_DNA"/>
</dbReference>
<reference evidence="6 7" key="2">
    <citation type="journal article" date="2016" name="ISME J.">
        <title>Characterization of the first cultured representative of Verrucomicrobia subdivision 5 indicates the proposal of a novel phylum.</title>
        <authorList>
            <person name="Spring S."/>
            <person name="Bunk B."/>
            <person name="Sproer C."/>
            <person name="Schumann P."/>
            <person name="Rohde M."/>
            <person name="Tindall B.J."/>
            <person name="Klenk H.P."/>
        </authorList>
    </citation>
    <scope>NUCLEOTIDE SEQUENCE [LARGE SCALE GENOMIC DNA]</scope>
    <source>
        <strain evidence="6 7">L21-Fru-AB</strain>
    </source>
</reference>
<evidence type="ECO:0000256" key="2">
    <source>
        <dbReference type="ARBA" id="ARBA00022980"/>
    </source>
</evidence>
<organism evidence="6 7">
    <name type="scientific">Kiritimatiella glycovorans</name>
    <dbReference type="NCBI Taxonomy" id="1307763"/>
    <lineage>
        <taxon>Bacteria</taxon>
        <taxon>Pseudomonadati</taxon>
        <taxon>Kiritimatiellota</taxon>
        <taxon>Kiritimatiellia</taxon>
        <taxon>Kiritimatiellales</taxon>
        <taxon>Kiritimatiellaceae</taxon>
        <taxon>Kiritimatiella</taxon>
    </lineage>
</organism>
<comment type="similarity">
    <text evidence="1 4 5">Belongs to the bacterial ribosomal protein bL17 family.</text>
</comment>
<dbReference type="InterPro" id="IPR047859">
    <property type="entry name" value="Ribosomal_bL17_CS"/>
</dbReference>
<dbReference type="Pfam" id="PF01196">
    <property type="entry name" value="Ribosomal_L17"/>
    <property type="match status" value="1"/>
</dbReference>
<keyword evidence="3 4" id="KW-0687">Ribonucleoprotein</keyword>
<evidence type="ECO:0000256" key="5">
    <source>
        <dbReference type="RuleBase" id="RU000660"/>
    </source>
</evidence>
<dbReference type="PANTHER" id="PTHR14413:SF16">
    <property type="entry name" value="LARGE RIBOSOMAL SUBUNIT PROTEIN BL17M"/>
    <property type="match status" value="1"/>
</dbReference>
<keyword evidence="7" id="KW-1185">Reference proteome</keyword>
<dbReference type="NCBIfam" id="TIGR00059">
    <property type="entry name" value="L17"/>
    <property type="match status" value="1"/>
</dbReference>
<dbReference type="InterPro" id="IPR000456">
    <property type="entry name" value="Ribosomal_bL17"/>
</dbReference>
<evidence type="ECO:0000313" key="7">
    <source>
        <dbReference type="Proteomes" id="UP000035268"/>
    </source>
</evidence>
<dbReference type="PROSITE" id="PS01167">
    <property type="entry name" value="RIBOSOMAL_L17"/>
    <property type="match status" value="1"/>
</dbReference>
<dbReference type="FunFam" id="3.90.1030.10:FF:000001">
    <property type="entry name" value="50S ribosomal protein L17"/>
    <property type="match status" value="1"/>
</dbReference>
<keyword evidence="2 4" id="KW-0689">Ribosomal protein</keyword>
<dbReference type="KEGG" id="vbl:L21SP4_01688"/>
<dbReference type="PANTHER" id="PTHR14413">
    <property type="entry name" value="RIBOSOMAL PROTEIN L17"/>
    <property type="match status" value="1"/>
</dbReference>
<dbReference type="Gene3D" id="3.90.1030.10">
    <property type="entry name" value="Ribosomal protein L17"/>
    <property type="match status" value="1"/>
</dbReference>
<dbReference type="InterPro" id="IPR036373">
    <property type="entry name" value="Ribosomal_bL17_sf"/>
</dbReference>
<dbReference type="SUPFAM" id="SSF64263">
    <property type="entry name" value="Prokaryotic ribosomal protein L17"/>
    <property type="match status" value="1"/>
</dbReference>
<dbReference type="RefSeq" id="WP_052882212.1">
    <property type="nucleotide sequence ID" value="NZ_CP010904.1"/>
</dbReference>
<name>A0A0G3EJG7_9BACT</name>
<dbReference type="GO" id="GO:0022625">
    <property type="term" value="C:cytosolic large ribosomal subunit"/>
    <property type="evidence" value="ECO:0007669"/>
    <property type="project" value="TreeGrafter"/>
</dbReference>
<dbReference type="GO" id="GO:0006412">
    <property type="term" value="P:translation"/>
    <property type="evidence" value="ECO:0007669"/>
    <property type="project" value="UniProtKB-UniRule"/>
</dbReference>
<evidence type="ECO:0000256" key="1">
    <source>
        <dbReference type="ARBA" id="ARBA00008777"/>
    </source>
</evidence>
<comment type="subunit">
    <text evidence="4">Part of the 50S ribosomal subunit. Contacts protein L32.</text>
</comment>
<dbReference type="AlphaFoldDB" id="A0A0G3EJG7"/>